<proteinExistence type="predicted"/>
<protein>
    <submittedName>
        <fullName evidence="1">Uncharacterized protein</fullName>
    </submittedName>
</protein>
<dbReference type="EMBL" id="FRAV01000020">
    <property type="protein sequence ID" value="SHL56996.1"/>
    <property type="molecule type" value="Genomic_DNA"/>
</dbReference>
<keyword evidence="2" id="KW-1185">Reference proteome</keyword>
<dbReference type="OrthoDB" id="1361727at2"/>
<dbReference type="STRING" id="1302687.SAMN05444267_102044"/>
<dbReference type="RefSeq" id="WP_073293604.1">
    <property type="nucleotide sequence ID" value="NZ_FRAV01000020.1"/>
</dbReference>
<name>A0A1M7BQ67_9FLAO</name>
<reference evidence="2" key="1">
    <citation type="submission" date="2016-11" db="EMBL/GenBank/DDBJ databases">
        <authorList>
            <person name="Varghese N."/>
            <person name="Submissions S."/>
        </authorList>
    </citation>
    <scope>NUCLEOTIDE SEQUENCE [LARGE SCALE GENOMIC DNA]</scope>
    <source>
        <strain evidence="2">DSM 26899</strain>
    </source>
</reference>
<gene>
    <name evidence="1" type="ORF">SAMN05444267_102044</name>
</gene>
<evidence type="ECO:0000313" key="1">
    <source>
        <dbReference type="EMBL" id="SHL56996.1"/>
    </source>
</evidence>
<organism evidence="1 2">
    <name type="scientific">Chryseobacterium polytrichastri</name>
    <dbReference type="NCBI Taxonomy" id="1302687"/>
    <lineage>
        <taxon>Bacteria</taxon>
        <taxon>Pseudomonadati</taxon>
        <taxon>Bacteroidota</taxon>
        <taxon>Flavobacteriia</taxon>
        <taxon>Flavobacteriales</taxon>
        <taxon>Weeksellaceae</taxon>
        <taxon>Chryseobacterium group</taxon>
        <taxon>Chryseobacterium</taxon>
    </lineage>
</organism>
<dbReference type="AlphaFoldDB" id="A0A1M7BQ67"/>
<accession>A0A1M7BQ67</accession>
<dbReference type="Proteomes" id="UP000184364">
    <property type="component" value="Unassembled WGS sequence"/>
</dbReference>
<evidence type="ECO:0000313" key="2">
    <source>
        <dbReference type="Proteomes" id="UP000184364"/>
    </source>
</evidence>
<sequence length="149" mass="17113">MKNRFRVPLLLGLFIIEAILVNKCSAKAAVERDKVLNNNVEFKGYVIDFRTSDDHAFGVIRLQLTESSVSVFNDTIKNGIYPYRINGGIAELYTVIPANLDYDDTFKVKSNSHEYDFESKKGHQKYTAELYIIEDSSNIDFVKEKTEFK</sequence>